<feature type="compositionally biased region" description="Basic residues" evidence="5">
    <location>
        <begin position="107"/>
        <end position="122"/>
    </location>
</feature>
<dbReference type="PANTHER" id="PTHR43721:SF3">
    <property type="entry name" value="GTP-BINDING PROTEIN 2"/>
    <property type="match status" value="1"/>
</dbReference>
<dbReference type="GO" id="GO:0005525">
    <property type="term" value="F:GTP binding"/>
    <property type="evidence" value="ECO:0007669"/>
    <property type="project" value="UniProtKB-KW"/>
</dbReference>
<dbReference type="CDD" id="cd03708">
    <property type="entry name" value="GTPBP_III"/>
    <property type="match status" value="1"/>
</dbReference>
<dbReference type="InterPro" id="IPR000795">
    <property type="entry name" value="T_Tr_GTP-bd_dom"/>
</dbReference>
<dbReference type="InterPro" id="IPR027417">
    <property type="entry name" value="P-loop_NTPase"/>
</dbReference>
<evidence type="ECO:0000256" key="5">
    <source>
        <dbReference type="SAM" id="MobiDB-lite"/>
    </source>
</evidence>
<dbReference type="OrthoDB" id="248233at2759"/>
<dbReference type="SUPFAM" id="SSF50465">
    <property type="entry name" value="EF-Tu/eEF-1alpha/eIF2-gamma C-terminal domain"/>
    <property type="match status" value="1"/>
</dbReference>
<dbReference type="Gene3D" id="2.40.30.10">
    <property type="entry name" value="Translation factors"/>
    <property type="match status" value="1"/>
</dbReference>
<sequence>MLYINFFNPTDIMDSFFSLFDPSEGNAAKNNKKRHKNEDISKKNPDAPKGRRRGRRSHKNETLPEESSFLCEPDLSNEILVKDCSYIENYFEVNKPNEDPKNDDKKPRRRNSGRKNRRKKNKISPAKEVQNSSFDGTNDPLEPLNNQTNVQKNCDEKIGKNVNDLKLEFKTHKRKTNDAEPNFADRIYNVIDKLEKVSIKDNMYLAGDLSAEDLESDFFYSSDDMEDFCDDTTSEASDSGEECYGSLPPEPRFGNVEYKLQLVSPCERRFQHLVTQLKWRLRSGGGSAVYVVGVRDNGALVGLHAGALRASLCSLRDMARALGAVIVSARARRVTSSRAVAEVYIRKLADTQQSVELRVAVMGAIEAGKSTLIGVLTQGELDNGRGSARLNMFRHLHEVRSGRTSSLSHEILGFDSQGNVVNYGCSELMTAERIGERSSKLVSFLDLAGHSKYQRTTVYGLTGYSPHYAMIVISATAGITPITEEHIGLLLALELPFFAVINKIELASSIKELVDRLGEILSTANKKPLLITDENLARNCIAPSILDSIDNEDKENEGSFIPVFPVSCVRGVGLNSLHAYLLALRPPADGVELTTEDETCEFQIDEIFHVATGATVVGGLLARGRMNEGDTLLVGPLDSGQFVKTSVLSIYRNRVPCASVRAGQSASLGLRPGPALRPGMVLLAIPEDYGAGTRPAFGGCGGTRCGGREISELVKSSQEKNRKNARRNKNIKEININEKHTDKHTDALEEDCVCSDVVPLEDPNDPRGCIYFQASVHLLRHSTSISPGFQCSVHVGNVRQTAIIEGILSSMSSLRPGQSACVLFRFARCPEYLRRGRRLLFTAGLGTRAIGVVTQTFPYIPQTKDNL</sequence>
<reference evidence="7" key="1">
    <citation type="submission" date="2021-09" db="EMBL/GenBank/DDBJ databases">
        <authorList>
            <person name="Martin H S."/>
        </authorList>
    </citation>
    <scope>NUCLEOTIDE SEQUENCE</scope>
</reference>
<evidence type="ECO:0000256" key="4">
    <source>
        <dbReference type="ARBA" id="ARBA00023134"/>
    </source>
</evidence>
<dbReference type="InterPro" id="IPR009001">
    <property type="entry name" value="Transl_elong_EF1A/Init_IF2_C"/>
</dbReference>
<evidence type="ECO:0000256" key="2">
    <source>
        <dbReference type="ARBA" id="ARBA00007249"/>
    </source>
</evidence>
<comment type="similarity">
    <text evidence="2">Belongs to the TRAFAC class translation factor GTPase superfamily. Classic translation factor GTPase family. EF-Tu/EF-1A subfamily.</text>
</comment>
<evidence type="ECO:0000259" key="6">
    <source>
        <dbReference type="PROSITE" id="PS51722"/>
    </source>
</evidence>
<dbReference type="CDD" id="cd03694">
    <property type="entry name" value="GTPBP_II"/>
    <property type="match status" value="1"/>
</dbReference>
<proteinExistence type="inferred from homology"/>
<keyword evidence="3" id="KW-0547">Nucleotide-binding</keyword>
<dbReference type="InterPro" id="IPR009000">
    <property type="entry name" value="Transl_B-barrel_sf"/>
</dbReference>
<keyword evidence="4" id="KW-0342">GTP-binding</keyword>
<feature type="region of interest" description="Disordered" evidence="5">
    <location>
        <begin position="93"/>
        <end position="148"/>
    </location>
</feature>
<comment type="caution">
    <text evidence="7">The sequence shown here is derived from an EMBL/GenBank/DDBJ whole genome shotgun (WGS) entry which is preliminary data.</text>
</comment>
<dbReference type="AlphaFoldDB" id="A0A8J2QZN6"/>
<dbReference type="GO" id="GO:0005737">
    <property type="term" value="C:cytoplasm"/>
    <property type="evidence" value="ECO:0007669"/>
    <property type="project" value="UniProtKB-SubCell"/>
</dbReference>
<dbReference type="EMBL" id="CAKASE010000076">
    <property type="protein sequence ID" value="CAG9577505.1"/>
    <property type="molecule type" value="Genomic_DNA"/>
</dbReference>
<dbReference type="GO" id="GO:0003746">
    <property type="term" value="F:translation elongation factor activity"/>
    <property type="evidence" value="ECO:0007669"/>
    <property type="project" value="TreeGrafter"/>
</dbReference>
<evidence type="ECO:0000313" key="8">
    <source>
        <dbReference type="Proteomes" id="UP000789524"/>
    </source>
</evidence>
<keyword evidence="8" id="KW-1185">Reference proteome</keyword>
<feature type="compositionally biased region" description="Basic and acidic residues" evidence="5">
    <location>
        <begin position="36"/>
        <end position="49"/>
    </location>
</feature>
<comment type="subcellular location">
    <subcellularLocation>
        <location evidence="1">Cytoplasm</location>
    </subcellularLocation>
</comment>
<feature type="region of interest" description="Disordered" evidence="5">
    <location>
        <begin position="25"/>
        <end position="68"/>
    </location>
</feature>
<dbReference type="PANTHER" id="PTHR43721">
    <property type="entry name" value="ELONGATION FACTOR TU-RELATED"/>
    <property type="match status" value="1"/>
</dbReference>
<dbReference type="SUPFAM" id="SSF50447">
    <property type="entry name" value="Translation proteins"/>
    <property type="match status" value="1"/>
</dbReference>
<feature type="compositionally biased region" description="Basic and acidic residues" evidence="5">
    <location>
        <begin position="95"/>
        <end position="106"/>
    </location>
</feature>
<dbReference type="Gene3D" id="3.40.50.300">
    <property type="entry name" value="P-loop containing nucleotide triphosphate hydrolases"/>
    <property type="match status" value="1"/>
</dbReference>
<feature type="domain" description="Tr-type G" evidence="6">
    <location>
        <begin position="354"/>
        <end position="589"/>
    </location>
</feature>
<evidence type="ECO:0000313" key="7">
    <source>
        <dbReference type="EMBL" id="CAG9577505.1"/>
    </source>
</evidence>
<name>A0A8J2QZN6_9NEOP</name>
<evidence type="ECO:0000256" key="1">
    <source>
        <dbReference type="ARBA" id="ARBA00004496"/>
    </source>
</evidence>
<dbReference type="PROSITE" id="PS51722">
    <property type="entry name" value="G_TR_2"/>
    <property type="match status" value="1"/>
</dbReference>
<feature type="region of interest" description="Disordered" evidence="5">
    <location>
        <begin position="714"/>
        <end position="733"/>
    </location>
</feature>
<dbReference type="GO" id="GO:0003924">
    <property type="term" value="F:GTPase activity"/>
    <property type="evidence" value="ECO:0007669"/>
    <property type="project" value="InterPro"/>
</dbReference>
<dbReference type="SUPFAM" id="SSF52540">
    <property type="entry name" value="P-loop containing nucleoside triphosphate hydrolases"/>
    <property type="match status" value="1"/>
</dbReference>
<organism evidence="7 8">
    <name type="scientific">Danaus chrysippus</name>
    <name type="common">African queen</name>
    <dbReference type="NCBI Taxonomy" id="151541"/>
    <lineage>
        <taxon>Eukaryota</taxon>
        <taxon>Metazoa</taxon>
        <taxon>Ecdysozoa</taxon>
        <taxon>Arthropoda</taxon>
        <taxon>Hexapoda</taxon>
        <taxon>Insecta</taxon>
        <taxon>Pterygota</taxon>
        <taxon>Neoptera</taxon>
        <taxon>Endopterygota</taxon>
        <taxon>Lepidoptera</taxon>
        <taxon>Glossata</taxon>
        <taxon>Ditrysia</taxon>
        <taxon>Papilionoidea</taxon>
        <taxon>Nymphalidae</taxon>
        <taxon>Danainae</taxon>
        <taxon>Danaini</taxon>
        <taxon>Danaina</taxon>
        <taxon>Danaus</taxon>
        <taxon>Anosia</taxon>
    </lineage>
</organism>
<evidence type="ECO:0000256" key="3">
    <source>
        <dbReference type="ARBA" id="ARBA00022741"/>
    </source>
</evidence>
<dbReference type="InterPro" id="IPR050055">
    <property type="entry name" value="EF-Tu_GTPase"/>
</dbReference>
<dbReference type="Pfam" id="PF00009">
    <property type="entry name" value="GTP_EFTU"/>
    <property type="match status" value="1"/>
</dbReference>
<gene>
    <name evidence="7" type="ORF">DCHRY22_LOCUS12327</name>
</gene>
<dbReference type="Proteomes" id="UP000789524">
    <property type="component" value="Unassembled WGS sequence"/>
</dbReference>
<accession>A0A8J2QZN6</accession>
<protein>
    <submittedName>
        <fullName evidence="7">(African queen) hypothetical protein</fullName>
    </submittedName>
</protein>